<dbReference type="AlphaFoldDB" id="A0A8S1H159"/>
<dbReference type="Proteomes" id="UP000835052">
    <property type="component" value="Unassembled WGS sequence"/>
</dbReference>
<comment type="caution">
    <text evidence="1">The sequence shown here is derived from an EMBL/GenBank/DDBJ whole genome shotgun (WGS) entry which is preliminary data.</text>
</comment>
<accession>A0A8S1H159</accession>
<organism evidence="1 2">
    <name type="scientific">Caenorhabditis auriculariae</name>
    <dbReference type="NCBI Taxonomy" id="2777116"/>
    <lineage>
        <taxon>Eukaryota</taxon>
        <taxon>Metazoa</taxon>
        <taxon>Ecdysozoa</taxon>
        <taxon>Nematoda</taxon>
        <taxon>Chromadorea</taxon>
        <taxon>Rhabditida</taxon>
        <taxon>Rhabditina</taxon>
        <taxon>Rhabditomorpha</taxon>
        <taxon>Rhabditoidea</taxon>
        <taxon>Rhabditidae</taxon>
        <taxon>Peloderinae</taxon>
        <taxon>Caenorhabditis</taxon>
    </lineage>
</organism>
<protein>
    <submittedName>
        <fullName evidence="1">Uncharacterized protein</fullName>
    </submittedName>
</protein>
<gene>
    <name evidence="1" type="ORF">CAUJ_LOCUS5428</name>
</gene>
<evidence type="ECO:0000313" key="1">
    <source>
        <dbReference type="EMBL" id="CAD6189509.1"/>
    </source>
</evidence>
<evidence type="ECO:0000313" key="2">
    <source>
        <dbReference type="Proteomes" id="UP000835052"/>
    </source>
</evidence>
<dbReference type="EMBL" id="CAJGYM010000011">
    <property type="protein sequence ID" value="CAD6189509.1"/>
    <property type="molecule type" value="Genomic_DNA"/>
</dbReference>
<keyword evidence="2" id="KW-1185">Reference proteome</keyword>
<reference evidence="1" key="1">
    <citation type="submission" date="2020-10" db="EMBL/GenBank/DDBJ databases">
        <authorList>
            <person name="Kikuchi T."/>
        </authorList>
    </citation>
    <scope>NUCLEOTIDE SEQUENCE</scope>
    <source>
        <strain evidence="1">NKZ352</strain>
    </source>
</reference>
<proteinExistence type="predicted"/>
<sequence length="87" mass="9916">MCCGKMQLQVAFVGPTRAAEPVTRWAPRERFCSAQPLGRLLERSDRHAQLFSPHRDFEWPKQKLLTARCWQSDDGTPTENAVTVFGV</sequence>
<name>A0A8S1H159_9PELO</name>